<dbReference type="SUPFAM" id="SSF51735">
    <property type="entry name" value="NAD(P)-binding Rossmann-fold domains"/>
    <property type="match status" value="1"/>
</dbReference>
<dbReference type="STRING" id="1122185.N792_01395"/>
<evidence type="ECO:0000313" key="1">
    <source>
        <dbReference type="EMBL" id="KGM52916.1"/>
    </source>
</evidence>
<dbReference type="PANTHER" id="PTHR12126:SF11">
    <property type="entry name" value="NADH DEHYDROGENASE [UBIQUINONE] 1 ALPHA SUBCOMPLEX SUBUNIT 9, MITOCHONDRIAL"/>
    <property type="match status" value="1"/>
</dbReference>
<proteinExistence type="predicted"/>
<dbReference type="PANTHER" id="PTHR12126">
    <property type="entry name" value="NADH-UBIQUINONE OXIDOREDUCTASE 39 KDA SUBUNIT-RELATED"/>
    <property type="match status" value="1"/>
</dbReference>
<comment type="caution">
    <text evidence="1">The sequence shown here is derived from an EMBL/GenBank/DDBJ whole genome shotgun (WGS) entry which is preliminary data.</text>
</comment>
<keyword evidence="2" id="KW-1185">Reference proteome</keyword>
<dbReference type="EMBL" id="AVPS01000001">
    <property type="protein sequence ID" value="KGM52916.1"/>
    <property type="molecule type" value="Genomic_DNA"/>
</dbReference>
<name>A0A0A0EPL9_9GAMM</name>
<organism evidence="1 2">
    <name type="scientific">Lysobacter concretionis Ko07 = DSM 16239</name>
    <dbReference type="NCBI Taxonomy" id="1122185"/>
    <lineage>
        <taxon>Bacteria</taxon>
        <taxon>Pseudomonadati</taxon>
        <taxon>Pseudomonadota</taxon>
        <taxon>Gammaproteobacteria</taxon>
        <taxon>Lysobacterales</taxon>
        <taxon>Lysobacteraceae</taxon>
        <taxon>Novilysobacter</taxon>
    </lineage>
</organism>
<dbReference type="InterPro" id="IPR036291">
    <property type="entry name" value="NAD(P)-bd_dom_sf"/>
</dbReference>
<dbReference type="InterPro" id="IPR051207">
    <property type="entry name" value="ComplexI_NDUFA9_subunit"/>
</dbReference>
<dbReference type="GO" id="GO:0044877">
    <property type="term" value="F:protein-containing complex binding"/>
    <property type="evidence" value="ECO:0007669"/>
    <property type="project" value="TreeGrafter"/>
</dbReference>
<reference evidence="1 2" key="1">
    <citation type="submission" date="2013-08" db="EMBL/GenBank/DDBJ databases">
        <title>Genome sequencing of Lysobacter.</title>
        <authorList>
            <person name="Zhang S."/>
            <person name="Wang G."/>
        </authorList>
    </citation>
    <scope>NUCLEOTIDE SEQUENCE [LARGE SCALE GENOMIC DNA]</scope>
    <source>
        <strain evidence="1 2">Ko07</strain>
    </source>
</reference>
<gene>
    <name evidence="1" type="ORF">N792_01395</name>
</gene>
<dbReference type="Gene3D" id="3.40.50.720">
    <property type="entry name" value="NAD(P)-binding Rossmann-like Domain"/>
    <property type="match status" value="1"/>
</dbReference>
<dbReference type="Proteomes" id="UP000030017">
    <property type="component" value="Unassembled WGS sequence"/>
</dbReference>
<dbReference type="eggNOG" id="COG0451">
    <property type="taxonomic scope" value="Bacteria"/>
</dbReference>
<sequence>MGAEVRPPHRPVPAAGYAVALPAIRNDSMRDTPLRDALVFGGTGQIGRAVLARLPADRWRVTAVSRQKPVDGDGNRADGGIRWLQGELDAPPPLPERVDAVFSCGPLDGFARWYADTGLQAARVVAFGSTSVDTKQGSTDPAERDLAGRLAQAEQRIFDRAVARGTAATVLRPTLVYGVGRDASLTRIATLARRWGRFPLPRGASGLRQPVHVDDLAAAALGCLDRPSTYGRAYALPGGETLAYRDMVARVLAALQPPAKLMELPAPLFHLMLGAARISGRAGGLGAAVARMRADLVFDAAPAQHDFNYRPRRFQPTAVMFDTLDSGNP</sequence>
<protein>
    <submittedName>
        <fullName evidence="1">Nucleoside-diphosphate sugar epimerase</fullName>
    </submittedName>
</protein>
<dbReference type="AlphaFoldDB" id="A0A0A0EPL9"/>
<accession>A0A0A0EPL9</accession>
<evidence type="ECO:0000313" key="2">
    <source>
        <dbReference type="Proteomes" id="UP000030017"/>
    </source>
</evidence>